<comment type="pathway">
    <text evidence="7">One-carbon metabolism; methanogenesis from CO(2); 5,10-methylene-5,6,7,8-tetrahydromethanopterin from 5,10-methenyl-5,6,7,8-tetrahydromethanopterin (coenzyme F420 route): step 1/1.</text>
</comment>
<dbReference type="HAMAP" id="MF_00058">
    <property type="entry name" value="MTD"/>
    <property type="match status" value="1"/>
</dbReference>
<dbReference type="EC" id="1.5.98.1" evidence="2 7"/>
<evidence type="ECO:0000256" key="7">
    <source>
        <dbReference type="HAMAP-Rule" id="MF_00058"/>
    </source>
</evidence>
<dbReference type="Proteomes" id="UP000619545">
    <property type="component" value="Unassembled WGS sequence"/>
</dbReference>
<keyword evidence="5 7" id="KW-0560">Oxidoreductase</keyword>
<evidence type="ECO:0000256" key="2">
    <source>
        <dbReference type="ARBA" id="ARBA00012904"/>
    </source>
</evidence>
<accession>A0A832WN25</accession>
<dbReference type="NCBIfam" id="NF002162">
    <property type="entry name" value="PRK00994.1"/>
    <property type="match status" value="1"/>
</dbReference>
<evidence type="ECO:0000313" key="9">
    <source>
        <dbReference type="EMBL" id="HII70852.1"/>
    </source>
</evidence>
<evidence type="ECO:0000256" key="6">
    <source>
        <dbReference type="ARBA" id="ARBA00031410"/>
    </source>
</evidence>
<dbReference type="Gene3D" id="6.10.140.120">
    <property type="match status" value="1"/>
</dbReference>
<evidence type="ECO:0000256" key="8">
    <source>
        <dbReference type="SAM" id="MobiDB-lite"/>
    </source>
</evidence>
<dbReference type="GO" id="GO:0030268">
    <property type="term" value="F:methylenetetrahydromethanopterin dehydrogenase activity"/>
    <property type="evidence" value="ECO:0007669"/>
    <property type="project" value="UniProtKB-UniRule"/>
</dbReference>
<protein>
    <recommendedName>
        <fullName evidence="3 7">F420-dependent methylenetetrahydromethanopterin dehydrogenase</fullName>
        <shortName evidence="7">MTD</shortName>
        <ecNumber evidence="2 7">1.5.98.1</ecNumber>
    </recommendedName>
    <alternativeName>
        <fullName evidence="6 7">Coenzyme F420-dependent N5,N10-methylenetetrahydromethanopterin dehydrogenase</fullName>
    </alternativeName>
</protein>
<name>A0A832WN25_9EURY</name>
<dbReference type="UniPathway" id="UPA00640">
    <property type="reaction ID" value="UER00695"/>
</dbReference>
<dbReference type="Pfam" id="PF01993">
    <property type="entry name" value="MTD"/>
    <property type="match status" value="1"/>
</dbReference>
<dbReference type="GeneID" id="1477313"/>
<evidence type="ECO:0000256" key="5">
    <source>
        <dbReference type="ARBA" id="ARBA00023002"/>
    </source>
</evidence>
<dbReference type="EMBL" id="DUJS01000004">
    <property type="protein sequence ID" value="HII70852.1"/>
    <property type="molecule type" value="Genomic_DNA"/>
</dbReference>
<evidence type="ECO:0000256" key="1">
    <source>
        <dbReference type="ARBA" id="ARBA00007842"/>
    </source>
</evidence>
<reference evidence="9" key="1">
    <citation type="journal article" date="2020" name="bioRxiv">
        <title>A rank-normalized archaeal taxonomy based on genome phylogeny resolves widespread incomplete and uneven classifications.</title>
        <authorList>
            <person name="Rinke C."/>
            <person name="Chuvochina M."/>
            <person name="Mussig A.J."/>
            <person name="Chaumeil P.-A."/>
            <person name="Waite D.W."/>
            <person name="Whitman W.B."/>
            <person name="Parks D.H."/>
            <person name="Hugenholtz P."/>
        </authorList>
    </citation>
    <scope>NUCLEOTIDE SEQUENCE</scope>
    <source>
        <strain evidence="9">UBA8853</strain>
    </source>
</reference>
<comment type="similarity">
    <text evidence="1 7">Belongs to the MTD family.</text>
</comment>
<proteinExistence type="inferred from homology"/>
<comment type="catalytic activity">
    <reaction evidence="7">
        <text>5,10-methylenetetrahydromethanopterin + oxidized coenzyme F420-(gamma-L-Glu)(n) + 2 H(+) = 5,10-methenyl-5,6,7,8-tetrahydromethanopterin + reduced coenzyme F420-(gamma-L-Glu)(n)</text>
        <dbReference type="Rhea" id="RHEA:16721"/>
        <dbReference type="Rhea" id="RHEA-COMP:12939"/>
        <dbReference type="Rhea" id="RHEA-COMP:14378"/>
        <dbReference type="ChEBI" id="CHEBI:15378"/>
        <dbReference type="ChEBI" id="CHEBI:57818"/>
        <dbReference type="ChEBI" id="CHEBI:58337"/>
        <dbReference type="ChEBI" id="CHEBI:133980"/>
        <dbReference type="ChEBI" id="CHEBI:139511"/>
        <dbReference type="EC" id="1.5.98.1"/>
    </reaction>
</comment>
<evidence type="ECO:0000256" key="3">
    <source>
        <dbReference type="ARBA" id="ARBA00014062"/>
    </source>
</evidence>
<comment type="function">
    <text evidence="7">Catalyzes the reversible reduction of methenyl-H(4)MPT(+) to methylene-H(4)MPT.</text>
</comment>
<dbReference type="GO" id="GO:0008901">
    <property type="term" value="F:ferredoxin hydrogenase activity"/>
    <property type="evidence" value="ECO:0007669"/>
    <property type="project" value="InterPro"/>
</dbReference>
<dbReference type="GO" id="GO:0019386">
    <property type="term" value="P:methanogenesis, from carbon dioxide"/>
    <property type="evidence" value="ECO:0007669"/>
    <property type="project" value="UniProtKB-UniRule"/>
</dbReference>
<gene>
    <name evidence="7" type="primary">mtd</name>
    <name evidence="9" type="ORF">HA336_06445</name>
</gene>
<keyword evidence="7" id="KW-0484">Methanogenesis</keyword>
<dbReference type="AlphaFoldDB" id="A0A832WN25"/>
<dbReference type="Gene3D" id="3.40.50.10830">
    <property type="entry name" value="F420-dependent methylenetetrahydromethanopterin dehydrogenase (MTD)"/>
    <property type="match status" value="1"/>
</dbReference>
<evidence type="ECO:0000256" key="4">
    <source>
        <dbReference type="ARBA" id="ARBA00022563"/>
    </source>
</evidence>
<dbReference type="OMA" id="KGCFMTK"/>
<dbReference type="InterPro" id="IPR036080">
    <property type="entry name" value="MTD_sf"/>
</dbReference>
<comment type="caution">
    <text evidence="9">The sequence shown here is derived from an EMBL/GenBank/DDBJ whole genome shotgun (WGS) entry which is preliminary data.</text>
</comment>
<dbReference type="SMR" id="A0A832WN25"/>
<dbReference type="InterPro" id="IPR002844">
    <property type="entry name" value="MTD"/>
</dbReference>
<dbReference type="SUPFAM" id="SSF102324">
    <property type="entry name" value="F420-dependent methylenetetrahydromethanopterin dehydrogenase (MTD)"/>
    <property type="match status" value="1"/>
</dbReference>
<evidence type="ECO:0000313" key="10">
    <source>
        <dbReference type="Proteomes" id="UP000619545"/>
    </source>
</evidence>
<sequence length="283" mass="31382">MTVAKAIFIKCGNLGTSMMMDMLLDERADREDVEFRVVGTSVKMDPECVEAAVEMALDIAEDFEPDFIVYGGPNPAAPGPSKAREMLADSEYPAVIIGDAPGLKVKDEMEEQGLGYILVKPDAMLGARREFLDPVEMAIYNADLMKVLAATGVFRVVQEAFDELIEKAKEDEISENDLPKLVIDRNTLLEREEFENPYAMVKAMAALEIAENVADVSVEGCFVEQDKERYVPIVASAHEMMRKAAELADEARELEKSNDAVLRTPHAPDGKVLSKRKFMEDPE</sequence>
<feature type="region of interest" description="Disordered" evidence="8">
    <location>
        <begin position="255"/>
        <end position="283"/>
    </location>
</feature>
<organism evidence="9 10">
    <name type="scientific">Methanopyrus kandleri</name>
    <dbReference type="NCBI Taxonomy" id="2320"/>
    <lineage>
        <taxon>Archaea</taxon>
        <taxon>Methanobacteriati</taxon>
        <taxon>Methanobacteriota</taxon>
        <taxon>Methanomada group</taxon>
        <taxon>Methanopyri</taxon>
        <taxon>Methanopyrales</taxon>
        <taxon>Methanopyraceae</taxon>
        <taxon>Methanopyrus</taxon>
    </lineage>
</organism>
<dbReference type="GO" id="GO:0006730">
    <property type="term" value="P:one-carbon metabolic process"/>
    <property type="evidence" value="ECO:0007669"/>
    <property type="project" value="UniProtKB-UniRule"/>
</dbReference>
<keyword evidence="4 7" id="KW-0554">One-carbon metabolism</keyword>
<dbReference type="PIRSF" id="PIRSF005627">
    <property type="entry name" value="MTD"/>
    <property type="match status" value="1"/>
</dbReference>
<dbReference type="RefSeq" id="WP_011018383.1">
    <property type="nucleotide sequence ID" value="NZ_DUJS01000004.1"/>
</dbReference>